<reference evidence="2" key="1">
    <citation type="journal article" date="2019" name="MBio">
        <title>Virus Genomes from Deep Sea Sediments Expand the Ocean Megavirome and Support Independent Origins of Viral Gigantism.</title>
        <authorList>
            <person name="Backstrom D."/>
            <person name="Yutin N."/>
            <person name="Jorgensen S.L."/>
            <person name="Dharamshi J."/>
            <person name="Homa F."/>
            <person name="Zaremba-Niedwiedzka K."/>
            <person name="Spang A."/>
            <person name="Wolf Y.I."/>
            <person name="Koonin E.V."/>
            <person name="Ettema T.J."/>
        </authorList>
    </citation>
    <scope>NUCLEOTIDE SEQUENCE</scope>
</reference>
<keyword evidence="2" id="KW-0808">Transferase</keyword>
<name>A0A481YXE8_9VIRU</name>
<evidence type="ECO:0000259" key="1">
    <source>
        <dbReference type="Pfam" id="PF01755"/>
    </source>
</evidence>
<dbReference type="GO" id="GO:0016740">
    <property type="term" value="F:transferase activity"/>
    <property type="evidence" value="ECO:0007669"/>
    <property type="project" value="UniProtKB-KW"/>
</dbReference>
<sequence length="243" mass="28093">MDCSLFDQIYVINLDRSDDRRKHIIREFERVGISIDNYIFFPAVDANGPVVRDILNNKGRQKLPDGSVRIWRNLNKYQIGNWSSYIGVWEDIIKNNYDICLLCEDDIKFAEYYKPVIDTIFNYEYLLQQGIDPARPLVIGVGSGYQDFVHKAREETNLVKDKPIGGRDCNPCHIINKSMAVELLKHSKCIQQASDPYIHNVIGPRHQRYWVVPQPIYELSWNACVKKYPSTIEGPLGKGDKLS</sequence>
<dbReference type="EMBL" id="MK500359">
    <property type="protein sequence ID" value="QBK87581.1"/>
    <property type="molecule type" value="Genomic_DNA"/>
</dbReference>
<evidence type="ECO:0000313" key="2">
    <source>
        <dbReference type="EMBL" id="QBK87581.1"/>
    </source>
</evidence>
<feature type="domain" description="Glycosyl transferase family 25" evidence="1">
    <location>
        <begin position="7"/>
        <end position="122"/>
    </location>
</feature>
<gene>
    <name evidence="2" type="ORF">LCMAC201_04940</name>
</gene>
<dbReference type="CDD" id="cd06532">
    <property type="entry name" value="Glyco_transf_25"/>
    <property type="match status" value="1"/>
</dbReference>
<dbReference type="InterPro" id="IPR002654">
    <property type="entry name" value="Glyco_trans_25"/>
</dbReference>
<proteinExistence type="predicted"/>
<organism evidence="2">
    <name type="scientific">Marseillevirus LCMAC201</name>
    <dbReference type="NCBI Taxonomy" id="2506605"/>
    <lineage>
        <taxon>Viruses</taxon>
        <taxon>Varidnaviria</taxon>
        <taxon>Bamfordvirae</taxon>
        <taxon>Nucleocytoviricota</taxon>
        <taxon>Megaviricetes</taxon>
        <taxon>Pimascovirales</taxon>
        <taxon>Pimascovirales incertae sedis</taxon>
        <taxon>Marseilleviridae</taxon>
    </lineage>
</organism>
<accession>A0A481YXE8</accession>
<dbReference type="Pfam" id="PF01755">
    <property type="entry name" value="Glyco_transf_25"/>
    <property type="match status" value="1"/>
</dbReference>
<protein>
    <submittedName>
        <fullName evidence="2">Glycosyltransferase family 25 LPS biosynthesis protein</fullName>
    </submittedName>
</protein>